<evidence type="ECO:0000313" key="3">
    <source>
        <dbReference type="Proteomes" id="UP000662074"/>
    </source>
</evidence>
<evidence type="ECO:0000259" key="1">
    <source>
        <dbReference type="PROSITE" id="PS50042"/>
    </source>
</evidence>
<accession>A0A917J987</accession>
<protein>
    <submittedName>
        <fullName evidence="2">Cyclic nucleotide-binding protein</fullName>
    </submittedName>
</protein>
<keyword evidence="3" id="KW-1185">Reference proteome</keyword>
<reference evidence="2" key="1">
    <citation type="journal article" date="2014" name="Int. J. Syst. Evol. Microbiol.">
        <title>Complete genome sequence of Corynebacterium casei LMG S-19264T (=DSM 44701T), isolated from a smear-ripened cheese.</title>
        <authorList>
            <consortium name="US DOE Joint Genome Institute (JGI-PGF)"/>
            <person name="Walter F."/>
            <person name="Albersmeier A."/>
            <person name="Kalinowski J."/>
            <person name="Ruckert C."/>
        </authorList>
    </citation>
    <scope>NUCLEOTIDE SEQUENCE</scope>
    <source>
        <strain evidence="2">CCM 8711</strain>
    </source>
</reference>
<dbReference type="InterPro" id="IPR014710">
    <property type="entry name" value="RmlC-like_jellyroll"/>
</dbReference>
<dbReference type="CDD" id="cd00038">
    <property type="entry name" value="CAP_ED"/>
    <property type="match status" value="1"/>
</dbReference>
<dbReference type="Gene3D" id="2.60.120.10">
    <property type="entry name" value="Jelly Rolls"/>
    <property type="match status" value="1"/>
</dbReference>
<dbReference type="PROSITE" id="PS50042">
    <property type="entry name" value="CNMP_BINDING_3"/>
    <property type="match status" value="1"/>
</dbReference>
<comment type="caution">
    <text evidence="2">The sequence shown here is derived from an EMBL/GenBank/DDBJ whole genome shotgun (WGS) entry which is preliminary data.</text>
</comment>
<dbReference type="Pfam" id="PF00027">
    <property type="entry name" value="cNMP_binding"/>
    <property type="match status" value="1"/>
</dbReference>
<dbReference type="SUPFAM" id="SSF51206">
    <property type="entry name" value="cAMP-binding domain-like"/>
    <property type="match status" value="1"/>
</dbReference>
<organism evidence="2 3">
    <name type="scientific">Mucilaginibacter galii</name>
    <dbReference type="NCBI Taxonomy" id="2005073"/>
    <lineage>
        <taxon>Bacteria</taxon>
        <taxon>Pseudomonadati</taxon>
        <taxon>Bacteroidota</taxon>
        <taxon>Sphingobacteriia</taxon>
        <taxon>Sphingobacteriales</taxon>
        <taxon>Sphingobacteriaceae</taxon>
        <taxon>Mucilaginibacter</taxon>
    </lineage>
</organism>
<sequence length="198" mass="23218">MFEPLYLYIENYSSLTLTQPEKELISHTFKLKRLRKKQYYLQEGDISKYIGFLIKGAMRMYSVDHKGHEHIIRFGVENWWMGDYESYNMNTPSRYNIDAVEDSELLAISGHQMQELMAKIPAVNAMIKLLDRRSNIAVQNRVHAAISLTAEERYQNLQETYPAFLQRFPQNMIASYLGISPETLSRIRKHSMMSKKAI</sequence>
<dbReference type="EMBL" id="BMDO01000005">
    <property type="protein sequence ID" value="GGI50836.1"/>
    <property type="molecule type" value="Genomic_DNA"/>
</dbReference>
<gene>
    <name evidence="2" type="ORF">GCM10011425_20480</name>
</gene>
<evidence type="ECO:0000313" key="2">
    <source>
        <dbReference type="EMBL" id="GGI50836.1"/>
    </source>
</evidence>
<dbReference type="InterPro" id="IPR018490">
    <property type="entry name" value="cNMP-bd_dom_sf"/>
</dbReference>
<dbReference type="Proteomes" id="UP000662074">
    <property type="component" value="Unassembled WGS sequence"/>
</dbReference>
<name>A0A917J987_9SPHI</name>
<dbReference type="AlphaFoldDB" id="A0A917J987"/>
<proteinExistence type="predicted"/>
<dbReference type="RefSeq" id="WP_188416354.1">
    <property type="nucleotide sequence ID" value="NZ_BMDO01000005.1"/>
</dbReference>
<feature type="domain" description="Cyclic nucleotide-binding" evidence="1">
    <location>
        <begin position="17"/>
        <end position="117"/>
    </location>
</feature>
<dbReference type="InterPro" id="IPR000595">
    <property type="entry name" value="cNMP-bd_dom"/>
</dbReference>
<reference evidence="2" key="2">
    <citation type="submission" date="2020-09" db="EMBL/GenBank/DDBJ databases">
        <authorList>
            <person name="Sun Q."/>
            <person name="Sedlacek I."/>
        </authorList>
    </citation>
    <scope>NUCLEOTIDE SEQUENCE</scope>
    <source>
        <strain evidence="2">CCM 8711</strain>
    </source>
</reference>